<reference evidence="3 4" key="1">
    <citation type="journal article" date="2019" name="Environ. Microbiol.">
        <title>Species interactions and distinct microbial communities in high Arctic permafrost affected cryosols are associated with the CH4 and CO2 gas fluxes.</title>
        <authorList>
            <person name="Altshuler I."/>
            <person name="Hamel J."/>
            <person name="Turney S."/>
            <person name="Magnuson E."/>
            <person name="Levesque R."/>
            <person name="Greer C."/>
            <person name="Whyte L.G."/>
        </authorList>
    </citation>
    <scope>NUCLEOTIDE SEQUENCE [LARGE SCALE GENOMIC DNA]</scope>
    <source>
        <strain evidence="3 4">S9.2P</strain>
    </source>
</reference>
<proteinExistence type="predicted"/>
<name>A0A502HFJ1_9BACT</name>
<dbReference type="Proteomes" id="UP000317646">
    <property type="component" value="Unassembled WGS sequence"/>
</dbReference>
<evidence type="ECO:0000313" key="3">
    <source>
        <dbReference type="EMBL" id="TPG72365.1"/>
    </source>
</evidence>
<sequence>MKLPVFFASLLVLGAAARAQAQDDGPRQLGAPPIAAPAPRRPAPAAAPAPADTAARQMVSQPVPGAPAPASVPPAPGPMAGPTPVYAPTPAGQLPGGTTRPTRFQVGLKNGMVYNVYNVEQHSPIFGHSYLLLDGQRKVDFADVGFYEDENGHFVRTSLPGSSRETTFRRDRTGRISLYSTLSSSYSPGYGGYGMGGYGLGGYGMGGYGGYPGGGYGSPYGGYRTTKTEYFSKDNGPIQSLNYRNLALATRDNAGAQELLAQGRHYQTAITAAYVVGGGLLLAGVLQSLRGTNGQQTISPLLYAGIPILIVPIVLQGKQANAQRQAISLYNGTPGQR</sequence>
<comment type="caution">
    <text evidence="3">The sequence shown here is derived from an EMBL/GenBank/DDBJ whole genome shotgun (WGS) entry which is preliminary data.</text>
</comment>
<gene>
    <name evidence="3" type="ORF">EAH73_03820</name>
</gene>
<dbReference type="AlphaFoldDB" id="A0A502HFJ1"/>
<evidence type="ECO:0000313" key="4">
    <source>
        <dbReference type="Proteomes" id="UP000317646"/>
    </source>
</evidence>
<dbReference type="RefSeq" id="WP_193560175.1">
    <property type="nucleotide sequence ID" value="NZ_RCYZ01000001.1"/>
</dbReference>
<evidence type="ECO:0000256" key="1">
    <source>
        <dbReference type="SAM" id="MobiDB-lite"/>
    </source>
</evidence>
<dbReference type="EMBL" id="RCYZ01000001">
    <property type="protein sequence ID" value="TPG72365.1"/>
    <property type="molecule type" value="Genomic_DNA"/>
</dbReference>
<keyword evidence="2" id="KW-0732">Signal</keyword>
<protein>
    <submittedName>
        <fullName evidence="3">Uncharacterized protein</fullName>
    </submittedName>
</protein>
<keyword evidence="4" id="KW-1185">Reference proteome</keyword>
<feature type="compositionally biased region" description="Pro residues" evidence="1">
    <location>
        <begin position="34"/>
        <end position="47"/>
    </location>
</feature>
<organism evidence="3 4">
    <name type="scientific">Hymenobacter nivis</name>
    <dbReference type="NCBI Taxonomy" id="1850093"/>
    <lineage>
        <taxon>Bacteria</taxon>
        <taxon>Pseudomonadati</taxon>
        <taxon>Bacteroidota</taxon>
        <taxon>Cytophagia</taxon>
        <taxon>Cytophagales</taxon>
        <taxon>Hymenobacteraceae</taxon>
        <taxon>Hymenobacter</taxon>
    </lineage>
</organism>
<feature type="region of interest" description="Disordered" evidence="1">
    <location>
        <begin position="22"/>
        <end position="102"/>
    </location>
</feature>
<feature type="signal peptide" evidence="2">
    <location>
        <begin position="1"/>
        <end position="21"/>
    </location>
</feature>
<feature type="compositionally biased region" description="Pro residues" evidence="1">
    <location>
        <begin position="64"/>
        <end position="87"/>
    </location>
</feature>
<feature type="chain" id="PRO_5021291507" evidence="2">
    <location>
        <begin position="22"/>
        <end position="337"/>
    </location>
</feature>
<accession>A0A502HFJ1</accession>
<evidence type="ECO:0000256" key="2">
    <source>
        <dbReference type="SAM" id="SignalP"/>
    </source>
</evidence>